<keyword evidence="10" id="KW-1185">Reference proteome</keyword>
<organism evidence="9 10">
    <name type="scientific">Phyllachora maydis</name>
    <dbReference type="NCBI Taxonomy" id="1825666"/>
    <lineage>
        <taxon>Eukaryota</taxon>
        <taxon>Fungi</taxon>
        <taxon>Dikarya</taxon>
        <taxon>Ascomycota</taxon>
        <taxon>Pezizomycotina</taxon>
        <taxon>Sordariomycetes</taxon>
        <taxon>Sordariomycetidae</taxon>
        <taxon>Phyllachorales</taxon>
        <taxon>Phyllachoraceae</taxon>
        <taxon>Phyllachora</taxon>
    </lineage>
</organism>
<dbReference type="Proteomes" id="UP001217918">
    <property type="component" value="Unassembled WGS sequence"/>
</dbReference>
<keyword evidence="3" id="KW-0964">Secreted</keyword>
<dbReference type="PANTHER" id="PTHR47254:SF1">
    <property type="entry name" value="CELL WALL MANNOPROTEIN CIS3-RELATED"/>
    <property type="match status" value="1"/>
</dbReference>
<feature type="compositionally biased region" description="Pro residues" evidence="6">
    <location>
        <begin position="254"/>
        <end position="295"/>
    </location>
</feature>
<dbReference type="GO" id="GO:0031505">
    <property type="term" value="P:fungal-type cell wall organization"/>
    <property type="evidence" value="ECO:0007669"/>
    <property type="project" value="TreeGrafter"/>
</dbReference>
<dbReference type="GO" id="GO:0005199">
    <property type="term" value="F:structural constituent of cell wall"/>
    <property type="evidence" value="ECO:0007669"/>
    <property type="project" value="TreeGrafter"/>
</dbReference>
<dbReference type="PANTHER" id="PTHR47254">
    <property type="entry name" value="CELL WALL MANNOPROTEIN CIS3-RELATED"/>
    <property type="match status" value="1"/>
</dbReference>
<dbReference type="AlphaFoldDB" id="A0AAD9IBT7"/>
<dbReference type="EMBL" id="JAQQPM010000008">
    <property type="protein sequence ID" value="KAK2074854.1"/>
    <property type="molecule type" value="Genomic_DNA"/>
</dbReference>
<evidence type="ECO:0000256" key="2">
    <source>
        <dbReference type="ARBA" id="ARBA00022512"/>
    </source>
</evidence>
<keyword evidence="4 7" id="KW-0732">Signal</keyword>
<accession>A0AAD9IBT7</accession>
<feature type="compositionally biased region" description="Low complexity" evidence="6">
    <location>
        <begin position="316"/>
        <end position="328"/>
    </location>
</feature>
<dbReference type="InterPro" id="IPR054508">
    <property type="entry name" value="PIR1-like_C"/>
</dbReference>
<feature type="compositionally biased region" description="Low complexity" evidence="6">
    <location>
        <begin position="356"/>
        <end position="381"/>
    </location>
</feature>
<sequence length="402" mass="40170">MKTTTLALLAAASYAAAQGVTKPIAPAQTAPAGCEPSMASDFEITILQAKERDDLVPLKKRAHCSGNGILVAALSDGVLKDSKGRTGYIASNRQFQFDAPAQAGAIYTAGFSVCANSSLALGGSTTWWSCVSGNFSNLYDRNSLNAEQCTPVEIAVLPCDAVAKPSAPAPGYGQVVATDWQPTTVVVPLPDGQPQVITTVVPVPICQFTDGQLQVKTTACASVTSPPPASPTTPAPVPVSQYSDGQIEVTPGGTKPPPPVTPVTPPPPPASSPAVPPPPPPPPASSPVVPPPPPPPSVPVPVPVPVPVLPTGPGPVVYSSSSSSSTTTPNVVLPTETLPMSMPSPSPTDVSNTTLSTSAVVPPTSAASSSPSASSPPASGAAAVRFGSGVALVVGAFAAVLL</sequence>
<reference evidence="9" key="1">
    <citation type="journal article" date="2023" name="Mol. Plant Microbe Interact.">
        <title>Elucidating the Obligate Nature and Biological Capacity of an Invasive Fungal Corn Pathogen.</title>
        <authorList>
            <person name="MacCready J.S."/>
            <person name="Roggenkamp E.M."/>
            <person name="Gdanetz K."/>
            <person name="Chilvers M.I."/>
        </authorList>
    </citation>
    <scope>NUCLEOTIDE SEQUENCE</scope>
    <source>
        <strain evidence="9">PM02</strain>
    </source>
</reference>
<feature type="region of interest" description="Disordered" evidence="6">
    <location>
        <begin position="316"/>
        <end position="381"/>
    </location>
</feature>
<comment type="caution">
    <text evidence="9">The sequence shown here is derived from an EMBL/GenBank/DDBJ whole genome shotgun (WGS) entry which is preliminary data.</text>
</comment>
<comment type="subcellular location">
    <subcellularLocation>
        <location evidence="1">Secreted</location>
        <location evidence="1">Cell wall</location>
    </subcellularLocation>
</comment>
<evidence type="ECO:0000256" key="4">
    <source>
        <dbReference type="ARBA" id="ARBA00022729"/>
    </source>
</evidence>
<evidence type="ECO:0000313" key="9">
    <source>
        <dbReference type="EMBL" id="KAK2074854.1"/>
    </source>
</evidence>
<gene>
    <name evidence="9" type="ORF">P8C59_009028</name>
</gene>
<evidence type="ECO:0000256" key="7">
    <source>
        <dbReference type="SAM" id="SignalP"/>
    </source>
</evidence>
<feature type="signal peptide" evidence="7">
    <location>
        <begin position="1"/>
        <end position="17"/>
    </location>
</feature>
<feature type="region of interest" description="Disordered" evidence="6">
    <location>
        <begin position="221"/>
        <end position="295"/>
    </location>
</feature>
<evidence type="ECO:0000313" key="10">
    <source>
        <dbReference type="Proteomes" id="UP001217918"/>
    </source>
</evidence>
<proteinExistence type="inferred from homology"/>
<feature type="chain" id="PRO_5042150270" description="Cell wall mannoprotein PIR1-like C-terminal domain-containing protein" evidence="7">
    <location>
        <begin position="18"/>
        <end position="402"/>
    </location>
</feature>
<keyword evidence="2" id="KW-0134">Cell wall</keyword>
<feature type="domain" description="Cell wall mannoprotein PIR1-like C-terminal" evidence="8">
    <location>
        <begin position="77"/>
        <end position="152"/>
    </location>
</feature>
<feature type="compositionally biased region" description="Pro residues" evidence="6">
    <location>
        <begin position="225"/>
        <end position="237"/>
    </location>
</feature>
<dbReference type="Pfam" id="PF22799">
    <property type="entry name" value="PIR1-like_C"/>
    <property type="match status" value="1"/>
</dbReference>
<evidence type="ECO:0000256" key="5">
    <source>
        <dbReference type="ARBA" id="ARBA00038219"/>
    </source>
</evidence>
<evidence type="ECO:0000256" key="6">
    <source>
        <dbReference type="SAM" id="MobiDB-lite"/>
    </source>
</evidence>
<comment type="similarity">
    <text evidence="5">Belongs to the PIR protein family.</text>
</comment>
<evidence type="ECO:0000259" key="8">
    <source>
        <dbReference type="Pfam" id="PF22799"/>
    </source>
</evidence>
<evidence type="ECO:0000256" key="3">
    <source>
        <dbReference type="ARBA" id="ARBA00022525"/>
    </source>
</evidence>
<protein>
    <recommendedName>
        <fullName evidence="8">Cell wall mannoprotein PIR1-like C-terminal domain-containing protein</fullName>
    </recommendedName>
</protein>
<name>A0AAD9IBT7_9PEZI</name>
<dbReference type="GO" id="GO:0009277">
    <property type="term" value="C:fungal-type cell wall"/>
    <property type="evidence" value="ECO:0007669"/>
    <property type="project" value="TreeGrafter"/>
</dbReference>
<dbReference type="InterPro" id="IPR051153">
    <property type="entry name" value="Yeast_CWMannoprotein_PIR"/>
</dbReference>
<evidence type="ECO:0000256" key="1">
    <source>
        <dbReference type="ARBA" id="ARBA00004191"/>
    </source>
</evidence>